<proteinExistence type="predicted"/>
<dbReference type="eggNOG" id="ENOG502SN70">
    <property type="taxonomic scope" value="Eukaryota"/>
</dbReference>
<protein>
    <submittedName>
        <fullName evidence="2">Uncharacterized protein</fullName>
    </submittedName>
</protein>
<accession>M2YHQ3</accession>
<dbReference type="STRING" id="675120.M2YHQ3"/>
<gene>
    <name evidence="2" type="ORF">DOTSEDRAFT_57658</name>
</gene>
<dbReference type="Proteomes" id="UP000016933">
    <property type="component" value="Unassembled WGS sequence"/>
</dbReference>
<feature type="region of interest" description="Disordered" evidence="1">
    <location>
        <begin position="1"/>
        <end position="35"/>
    </location>
</feature>
<dbReference type="HOGENOM" id="CLU_044860_2_0_1"/>
<dbReference type="EMBL" id="KB446548">
    <property type="protein sequence ID" value="EME38059.1"/>
    <property type="molecule type" value="Genomic_DNA"/>
</dbReference>
<dbReference type="OMA" id="ATSRIMI"/>
<feature type="compositionally biased region" description="Basic and acidic residues" evidence="1">
    <location>
        <begin position="349"/>
        <end position="378"/>
    </location>
</feature>
<feature type="compositionally biased region" description="Basic and acidic residues" evidence="1">
    <location>
        <begin position="396"/>
        <end position="406"/>
    </location>
</feature>
<reference evidence="2 3" key="2">
    <citation type="journal article" date="2012" name="PLoS Pathog.">
        <title>Diverse lifestyles and strategies of plant pathogenesis encoded in the genomes of eighteen Dothideomycetes fungi.</title>
        <authorList>
            <person name="Ohm R.A."/>
            <person name="Feau N."/>
            <person name="Henrissat B."/>
            <person name="Schoch C.L."/>
            <person name="Horwitz B.A."/>
            <person name="Barry K.W."/>
            <person name="Condon B.J."/>
            <person name="Copeland A.C."/>
            <person name="Dhillon B."/>
            <person name="Glaser F."/>
            <person name="Hesse C.N."/>
            <person name="Kosti I."/>
            <person name="LaButti K."/>
            <person name="Lindquist E.A."/>
            <person name="Lucas S."/>
            <person name="Salamov A.A."/>
            <person name="Bradshaw R.E."/>
            <person name="Ciuffetti L."/>
            <person name="Hamelin R.C."/>
            <person name="Kema G.H.J."/>
            <person name="Lawrence C."/>
            <person name="Scott J.A."/>
            <person name="Spatafora J.W."/>
            <person name="Turgeon B.G."/>
            <person name="de Wit P.J.G.M."/>
            <person name="Zhong S."/>
            <person name="Goodwin S.B."/>
            <person name="Grigoriev I.V."/>
        </authorList>
    </citation>
    <scope>NUCLEOTIDE SEQUENCE [LARGE SCALE GENOMIC DNA]</scope>
    <source>
        <strain evidence="3">NZE10 / CBS 128990</strain>
    </source>
</reference>
<evidence type="ECO:0000313" key="3">
    <source>
        <dbReference type="Proteomes" id="UP000016933"/>
    </source>
</evidence>
<feature type="compositionally biased region" description="Basic residues" evidence="1">
    <location>
        <begin position="334"/>
        <end position="348"/>
    </location>
</feature>
<evidence type="ECO:0000256" key="1">
    <source>
        <dbReference type="SAM" id="MobiDB-lite"/>
    </source>
</evidence>
<dbReference type="OrthoDB" id="3485856at2759"/>
<keyword evidence="3" id="KW-1185">Reference proteome</keyword>
<sequence>MKTDEPSYCTPPSSDIEPDQRFPPSPPQSPKPRVRSNVDRLLSFLRLRKAGRSIAYTAECDWKTFKLSPRQFDDFQQRLDEEEDLRSWFHCKARYDYDPAGQELFLRMPSAVHERSLANVEDAISNAIAALADRLAAEHHEETAASLRKIYKGRNTTLELHAPKLENSSQSSQSSAGNFAVQRSPDASFFHPDGVQPTLVLEVSYSQQRKALPRIAESYIVDSRHEIRCVVGLDVTFASGKKKDKTATVSIWRPGTEKDEEGDDVGTSFCDVDAVSFRDGDGSPCDGKLELSIIDLLPHDLLDTLSESVRTEGFTFSFAQLTELLVDAKNVSGHHTKSLPKKFRKRKRTPSEELSDNREEAFTKQEQAELEQEQKADGDWTGQVRQKQVSQGLMEVVERRRSERNTSGRAVGEAS</sequence>
<feature type="compositionally biased region" description="Pro residues" evidence="1">
    <location>
        <begin position="21"/>
        <end position="30"/>
    </location>
</feature>
<evidence type="ECO:0000313" key="2">
    <source>
        <dbReference type="EMBL" id="EME38059.1"/>
    </source>
</evidence>
<reference evidence="3" key="1">
    <citation type="journal article" date="2012" name="PLoS Genet.">
        <title>The genomes of the fungal plant pathogens Cladosporium fulvum and Dothistroma septosporum reveal adaptation to different hosts and lifestyles but also signatures of common ancestry.</title>
        <authorList>
            <person name="de Wit P.J.G.M."/>
            <person name="van der Burgt A."/>
            <person name="Oekmen B."/>
            <person name="Stergiopoulos I."/>
            <person name="Abd-Elsalam K.A."/>
            <person name="Aerts A.L."/>
            <person name="Bahkali A.H."/>
            <person name="Beenen H.G."/>
            <person name="Chettri P."/>
            <person name="Cox M.P."/>
            <person name="Datema E."/>
            <person name="de Vries R.P."/>
            <person name="Dhillon B."/>
            <person name="Ganley A.R."/>
            <person name="Griffiths S.A."/>
            <person name="Guo Y."/>
            <person name="Hamelin R.C."/>
            <person name="Henrissat B."/>
            <person name="Kabir M.S."/>
            <person name="Jashni M.K."/>
            <person name="Kema G."/>
            <person name="Klaubauf S."/>
            <person name="Lapidus A."/>
            <person name="Levasseur A."/>
            <person name="Lindquist E."/>
            <person name="Mehrabi R."/>
            <person name="Ohm R.A."/>
            <person name="Owen T.J."/>
            <person name="Salamov A."/>
            <person name="Schwelm A."/>
            <person name="Schijlen E."/>
            <person name="Sun H."/>
            <person name="van den Burg H.A."/>
            <person name="van Ham R.C.H.J."/>
            <person name="Zhang S."/>
            <person name="Goodwin S.B."/>
            <person name="Grigoriev I.V."/>
            <person name="Collemare J."/>
            <person name="Bradshaw R.E."/>
        </authorList>
    </citation>
    <scope>NUCLEOTIDE SEQUENCE [LARGE SCALE GENOMIC DNA]</scope>
    <source>
        <strain evidence="3">NZE10 / CBS 128990</strain>
    </source>
</reference>
<dbReference type="AlphaFoldDB" id="M2YHQ3"/>
<feature type="region of interest" description="Disordered" evidence="1">
    <location>
        <begin position="334"/>
        <end position="415"/>
    </location>
</feature>
<name>M2YHQ3_DOTSN</name>
<organism evidence="2 3">
    <name type="scientific">Dothistroma septosporum (strain NZE10 / CBS 128990)</name>
    <name type="common">Red band needle blight fungus</name>
    <name type="synonym">Mycosphaerella pini</name>
    <dbReference type="NCBI Taxonomy" id="675120"/>
    <lineage>
        <taxon>Eukaryota</taxon>
        <taxon>Fungi</taxon>
        <taxon>Dikarya</taxon>
        <taxon>Ascomycota</taxon>
        <taxon>Pezizomycotina</taxon>
        <taxon>Dothideomycetes</taxon>
        <taxon>Dothideomycetidae</taxon>
        <taxon>Mycosphaerellales</taxon>
        <taxon>Mycosphaerellaceae</taxon>
        <taxon>Dothistroma</taxon>
    </lineage>
</organism>